<feature type="region of interest" description="Disordered" evidence="1">
    <location>
        <begin position="1"/>
        <end position="23"/>
    </location>
</feature>
<evidence type="ECO:0000256" key="1">
    <source>
        <dbReference type="SAM" id="MobiDB-lite"/>
    </source>
</evidence>
<dbReference type="EMBL" id="BMOU01000006">
    <property type="protein sequence ID" value="GGO00310.1"/>
    <property type="molecule type" value="Genomic_DNA"/>
</dbReference>
<gene>
    <name evidence="2" type="ORF">GCM10009030_32790</name>
</gene>
<evidence type="ECO:0000313" key="2">
    <source>
        <dbReference type="EMBL" id="GGO00310.1"/>
    </source>
</evidence>
<accession>A0A830GQC9</accession>
<reference evidence="2" key="1">
    <citation type="journal article" date="2014" name="Int. J. Syst. Evol. Microbiol.">
        <title>Complete genome sequence of Corynebacterium casei LMG S-19264T (=DSM 44701T), isolated from a smear-ripened cheese.</title>
        <authorList>
            <consortium name="US DOE Joint Genome Institute (JGI-PGF)"/>
            <person name="Walter F."/>
            <person name="Albersmeier A."/>
            <person name="Kalinowski J."/>
            <person name="Ruckert C."/>
        </authorList>
    </citation>
    <scope>NUCLEOTIDE SEQUENCE</scope>
    <source>
        <strain evidence="2">JCM 17820</strain>
    </source>
</reference>
<feature type="compositionally biased region" description="Polar residues" evidence="1">
    <location>
        <begin position="12"/>
        <end position="23"/>
    </location>
</feature>
<dbReference type="RefSeq" id="WP_166968226.1">
    <property type="nucleotide sequence ID" value="NZ_BMOU01000006.1"/>
</dbReference>
<protein>
    <submittedName>
        <fullName evidence="2">Uncharacterized protein</fullName>
    </submittedName>
</protein>
<organism evidence="2 3">
    <name type="scientific">Haloarcula pellucida</name>
    <dbReference type="NCBI Taxonomy" id="1427151"/>
    <lineage>
        <taxon>Archaea</taxon>
        <taxon>Methanobacteriati</taxon>
        <taxon>Methanobacteriota</taxon>
        <taxon>Stenosarchaea group</taxon>
        <taxon>Halobacteria</taxon>
        <taxon>Halobacteriales</taxon>
        <taxon>Haloarculaceae</taxon>
        <taxon>Haloarcula</taxon>
    </lineage>
</organism>
<proteinExistence type="predicted"/>
<dbReference type="GeneID" id="44856015"/>
<keyword evidence="3" id="KW-1185">Reference proteome</keyword>
<sequence length="169" mass="18922">MSLEQVFGQVPDPTSHSFPEYTLSQGDPVRPVAVTDEELSVLLSLYEQFAAVDPSGVESNPFLRATSSFLEQTFGTTLKRPDEQLHDDIAAMLNDFSDDLGGQSMGVVDATPAHHRTLYFFLTSCKAYHVAPHLRFDPDADAVQTLYDVYERVSEQEFYLKRPKSVLES</sequence>
<dbReference type="AlphaFoldDB" id="A0A830GQC9"/>
<dbReference type="Proteomes" id="UP000605784">
    <property type="component" value="Unassembled WGS sequence"/>
</dbReference>
<evidence type="ECO:0000313" key="3">
    <source>
        <dbReference type="Proteomes" id="UP000605784"/>
    </source>
</evidence>
<comment type="caution">
    <text evidence="2">The sequence shown here is derived from an EMBL/GenBank/DDBJ whole genome shotgun (WGS) entry which is preliminary data.</text>
</comment>
<name>A0A830GQC9_9EURY</name>
<reference evidence="2" key="2">
    <citation type="submission" date="2020-09" db="EMBL/GenBank/DDBJ databases">
        <authorList>
            <person name="Sun Q."/>
            <person name="Ohkuma M."/>
        </authorList>
    </citation>
    <scope>NUCLEOTIDE SEQUENCE</scope>
    <source>
        <strain evidence="2">JCM 17820</strain>
    </source>
</reference>